<gene>
    <name evidence="4" type="ORF">MNBD_GAMMA20-755</name>
</gene>
<dbReference type="SUPFAM" id="SSF55073">
    <property type="entry name" value="Nucleotide cyclase"/>
    <property type="match status" value="1"/>
</dbReference>
<dbReference type="SMART" id="SM00267">
    <property type="entry name" value="GGDEF"/>
    <property type="match status" value="1"/>
</dbReference>
<dbReference type="FunFam" id="3.30.70.270:FF:000001">
    <property type="entry name" value="Diguanylate cyclase domain protein"/>
    <property type="match status" value="1"/>
</dbReference>
<proteinExistence type="predicted"/>
<organism evidence="4">
    <name type="scientific">hydrothermal vent metagenome</name>
    <dbReference type="NCBI Taxonomy" id="652676"/>
    <lineage>
        <taxon>unclassified sequences</taxon>
        <taxon>metagenomes</taxon>
        <taxon>ecological metagenomes</taxon>
    </lineage>
</organism>
<dbReference type="InterPro" id="IPR043128">
    <property type="entry name" value="Rev_trsase/Diguanyl_cyclase"/>
</dbReference>
<feature type="domain" description="GGDEF" evidence="3">
    <location>
        <begin position="220"/>
        <end position="350"/>
    </location>
</feature>
<dbReference type="InterPro" id="IPR009050">
    <property type="entry name" value="Globin-like_sf"/>
</dbReference>
<name>A0A3B1ACX5_9ZZZZ</name>
<dbReference type="EMBL" id="UOFU01000134">
    <property type="protein sequence ID" value="VAW97903.1"/>
    <property type="molecule type" value="Genomic_DNA"/>
</dbReference>
<dbReference type="CDD" id="cd01068">
    <property type="entry name" value="globin_sensor"/>
    <property type="match status" value="1"/>
</dbReference>
<dbReference type="NCBIfam" id="TIGR00254">
    <property type="entry name" value="GGDEF"/>
    <property type="match status" value="1"/>
</dbReference>
<dbReference type="InterPro" id="IPR029787">
    <property type="entry name" value="Nucleotide_cyclase"/>
</dbReference>
<dbReference type="GO" id="GO:0043709">
    <property type="term" value="P:cell adhesion involved in single-species biofilm formation"/>
    <property type="evidence" value="ECO:0007669"/>
    <property type="project" value="TreeGrafter"/>
</dbReference>
<dbReference type="PROSITE" id="PS50887">
    <property type="entry name" value="GGDEF"/>
    <property type="match status" value="1"/>
</dbReference>
<protein>
    <recommendedName>
        <fullName evidence="1">Diguanylate cyclase DosC</fullName>
    </recommendedName>
    <alternativeName>
        <fullName evidence="2">Direct oxygen-sensing cyclase</fullName>
    </alternativeName>
</protein>
<dbReference type="InterPro" id="IPR012292">
    <property type="entry name" value="Globin/Proto"/>
</dbReference>
<dbReference type="Gene3D" id="3.30.70.270">
    <property type="match status" value="1"/>
</dbReference>
<dbReference type="AlphaFoldDB" id="A0A3B1ACX5"/>
<dbReference type="InterPro" id="IPR044398">
    <property type="entry name" value="Globin-sensor_dom"/>
</dbReference>
<dbReference type="Pfam" id="PF00990">
    <property type="entry name" value="GGDEF"/>
    <property type="match status" value="1"/>
</dbReference>
<sequence>MAQPYCEKFGFDDDRIHQRLRWLDFSVEDHLFARRLQMEVIRPNITAIVNDFYDWLGSVEEVQEMLSGGFDLGRLKITQTDYVRSLGMEFDTPEYFESRLRVGQAHAWIGLNLSLYNCAYYWLSQFIIAHFPDNLRTADGDGRRIEAFLHKIVCLDISLAIETYHAAQVTSLEETLAQTQQQKDRLRVAASTDSLTGLANHDTIIAELEVALTEIAQGEHTVAVVMADLDHFKDVNDTYGHLAGDKVLTEVSRRLRAALRGFDRVGRYGGEEFLLILHNATPTSMKHVTERVRKRITDNPVKLPELSLKVTMSMGVTMIRSGETAEDAIARADTALYTAKKAGRDRIVVA</sequence>
<reference evidence="4" key="1">
    <citation type="submission" date="2018-06" db="EMBL/GenBank/DDBJ databases">
        <authorList>
            <person name="Zhirakovskaya E."/>
        </authorList>
    </citation>
    <scope>NUCLEOTIDE SEQUENCE</scope>
</reference>
<dbReference type="InterPro" id="IPR050469">
    <property type="entry name" value="Diguanylate_Cyclase"/>
</dbReference>
<evidence type="ECO:0000256" key="2">
    <source>
        <dbReference type="ARBA" id="ARBA00029839"/>
    </source>
</evidence>
<dbReference type="GO" id="GO:1902201">
    <property type="term" value="P:negative regulation of bacterial-type flagellum-dependent cell motility"/>
    <property type="evidence" value="ECO:0007669"/>
    <property type="project" value="TreeGrafter"/>
</dbReference>
<evidence type="ECO:0000259" key="3">
    <source>
        <dbReference type="PROSITE" id="PS50887"/>
    </source>
</evidence>
<accession>A0A3B1ACX5</accession>
<dbReference type="InterPro" id="IPR039379">
    <property type="entry name" value="Protoglobin_sensor_dom"/>
</dbReference>
<dbReference type="PANTHER" id="PTHR45138:SF9">
    <property type="entry name" value="DIGUANYLATE CYCLASE DGCM-RELATED"/>
    <property type="match status" value="1"/>
</dbReference>
<dbReference type="InterPro" id="IPR000160">
    <property type="entry name" value="GGDEF_dom"/>
</dbReference>
<dbReference type="Pfam" id="PF11563">
    <property type="entry name" value="Protoglobin"/>
    <property type="match status" value="1"/>
</dbReference>
<dbReference type="GO" id="GO:0052621">
    <property type="term" value="F:diguanylate cyclase activity"/>
    <property type="evidence" value="ECO:0007669"/>
    <property type="project" value="TreeGrafter"/>
</dbReference>
<dbReference type="SUPFAM" id="SSF46458">
    <property type="entry name" value="Globin-like"/>
    <property type="match status" value="1"/>
</dbReference>
<dbReference type="GO" id="GO:0019825">
    <property type="term" value="F:oxygen binding"/>
    <property type="evidence" value="ECO:0007669"/>
    <property type="project" value="InterPro"/>
</dbReference>
<dbReference type="GO" id="GO:0020037">
    <property type="term" value="F:heme binding"/>
    <property type="evidence" value="ECO:0007669"/>
    <property type="project" value="InterPro"/>
</dbReference>
<evidence type="ECO:0000313" key="4">
    <source>
        <dbReference type="EMBL" id="VAW97903.1"/>
    </source>
</evidence>
<dbReference type="CDD" id="cd01949">
    <property type="entry name" value="GGDEF"/>
    <property type="match status" value="1"/>
</dbReference>
<evidence type="ECO:0000256" key="1">
    <source>
        <dbReference type="ARBA" id="ARBA00015125"/>
    </source>
</evidence>
<dbReference type="GO" id="GO:0005886">
    <property type="term" value="C:plasma membrane"/>
    <property type="evidence" value="ECO:0007669"/>
    <property type="project" value="TreeGrafter"/>
</dbReference>
<dbReference type="Gene3D" id="1.10.490.10">
    <property type="entry name" value="Globins"/>
    <property type="match status" value="1"/>
</dbReference>
<dbReference type="PANTHER" id="PTHR45138">
    <property type="entry name" value="REGULATORY COMPONENTS OF SENSORY TRANSDUCTION SYSTEM"/>
    <property type="match status" value="1"/>
</dbReference>